<organism evidence="2 3">
    <name type="scientific">Rhizoctonia solani</name>
    <dbReference type="NCBI Taxonomy" id="456999"/>
    <lineage>
        <taxon>Eukaryota</taxon>
        <taxon>Fungi</taxon>
        <taxon>Dikarya</taxon>
        <taxon>Basidiomycota</taxon>
        <taxon>Agaricomycotina</taxon>
        <taxon>Agaricomycetes</taxon>
        <taxon>Cantharellales</taxon>
        <taxon>Ceratobasidiaceae</taxon>
        <taxon>Rhizoctonia</taxon>
    </lineage>
</organism>
<evidence type="ECO:0000256" key="1">
    <source>
        <dbReference type="SAM" id="Phobius"/>
    </source>
</evidence>
<keyword evidence="1" id="KW-1133">Transmembrane helix</keyword>
<keyword evidence="1" id="KW-0812">Transmembrane</keyword>
<accession>A0A8H3HVQ4</accession>
<dbReference type="AlphaFoldDB" id="A0A8H3HVQ4"/>
<dbReference type="EMBL" id="CAJNJQ010000522">
    <property type="protein sequence ID" value="CAE7083918.1"/>
    <property type="molecule type" value="Genomic_DNA"/>
</dbReference>
<protein>
    <submittedName>
        <fullName evidence="2">Uncharacterized protein</fullName>
    </submittedName>
</protein>
<comment type="caution">
    <text evidence="2">The sequence shown here is derived from an EMBL/GenBank/DDBJ whole genome shotgun (WGS) entry which is preliminary data.</text>
</comment>
<evidence type="ECO:0000313" key="3">
    <source>
        <dbReference type="Proteomes" id="UP000663827"/>
    </source>
</evidence>
<proteinExistence type="predicted"/>
<feature type="transmembrane region" description="Helical" evidence="1">
    <location>
        <begin position="46"/>
        <end position="73"/>
    </location>
</feature>
<name>A0A8H3HVQ4_9AGAM</name>
<sequence>MLSGASPTYTLAPISNSKEAFQLAGGGALAAASASAAPVAVAPLATAAAAAVAAGPVGWLLAGTAVVAGTVIVAGSAELTSARCWEHAVGSTHLDGMEDDKKEFHAKHGMFLPQVADCCTLFKSEDDGKIILRNGHGEYFAFSISLIGPAGTHDEGPNATHDVTVVHDVPFQLIN</sequence>
<gene>
    <name evidence="2" type="ORF">RDB_LOCUS25948</name>
</gene>
<evidence type="ECO:0000313" key="2">
    <source>
        <dbReference type="EMBL" id="CAE7083918.1"/>
    </source>
</evidence>
<dbReference type="Proteomes" id="UP000663827">
    <property type="component" value="Unassembled WGS sequence"/>
</dbReference>
<reference evidence="2" key="1">
    <citation type="submission" date="2021-01" db="EMBL/GenBank/DDBJ databases">
        <authorList>
            <person name="Kaushik A."/>
        </authorList>
    </citation>
    <scope>NUCLEOTIDE SEQUENCE</scope>
    <source>
        <strain evidence="2">AG5</strain>
    </source>
</reference>
<keyword evidence="1" id="KW-0472">Membrane</keyword>